<evidence type="ECO:0000313" key="11">
    <source>
        <dbReference type="Proteomes" id="UP000595437"/>
    </source>
</evidence>
<comment type="similarity">
    <text evidence="2 8">Belongs to the alpha-carbonic anhydrase family.</text>
</comment>
<reference evidence="11" key="1">
    <citation type="submission" date="2021-01" db="EMBL/GenBank/DDBJ databases">
        <title>Caligus Genome Assembly.</title>
        <authorList>
            <person name="Gallardo-Escarate C."/>
        </authorList>
    </citation>
    <scope>NUCLEOTIDE SEQUENCE [LARGE SCALE GENOMIC DNA]</scope>
</reference>
<dbReference type="GO" id="GO:0008270">
    <property type="term" value="F:zinc ion binding"/>
    <property type="evidence" value="ECO:0007669"/>
    <property type="project" value="UniProtKB-UniRule"/>
</dbReference>
<dbReference type="Pfam" id="PF00194">
    <property type="entry name" value="Carb_anhydrase"/>
    <property type="match status" value="1"/>
</dbReference>
<evidence type="ECO:0000259" key="9">
    <source>
        <dbReference type="PROSITE" id="PS51144"/>
    </source>
</evidence>
<protein>
    <recommendedName>
        <fullName evidence="3 8">Carbonic anhydrase</fullName>
        <ecNumber evidence="3 8">4.2.1.1</ecNumber>
    </recommendedName>
</protein>
<dbReference type="InterPro" id="IPR001148">
    <property type="entry name" value="CA_dom"/>
</dbReference>
<dbReference type="PROSITE" id="PS00162">
    <property type="entry name" value="ALPHA_CA_1"/>
    <property type="match status" value="1"/>
</dbReference>
<feature type="non-terminal residue" evidence="10">
    <location>
        <position position="1"/>
    </location>
</feature>
<dbReference type="GO" id="GO:0005886">
    <property type="term" value="C:plasma membrane"/>
    <property type="evidence" value="ECO:0007669"/>
    <property type="project" value="TreeGrafter"/>
</dbReference>
<evidence type="ECO:0000256" key="5">
    <source>
        <dbReference type="ARBA" id="ARBA00022833"/>
    </source>
</evidence>
<dbReference type="PANTHER" id="PTHR18952">
    <property type="entry name" value="CARBONIC ANHYDRASE"/>
    <property type="match status" value="1"/>
</dbReference>
<dbReference type="SUPFAM" id="SSF51069">
    <property type="entry name" value="Carbonic anhydrase"/>
    <property type="match status" value="1"/>
</dbReference>
<keyword evidence="5 8" id="KW-0862">Zinc</keyword>
<dbReference type="CDD" id="cd00326">
    <property type="entry name" value="alpha_CA"/>
    <property type="match status" value="1"/>
</dbReference>
<evidence type="ECO:0000256" key="3">
    <source>
        <dbReference type="ARBA" id="ARBA00012925"/>
    </source>
</evidence>
<dbReference type="InterPro" id="IPR018338">
    <property type="entry name" value="Carbonic_anhydrase_a-class_CS"/>
</dbReference>
<dbReference type="EMBL" id="CP045900">
    <property type="protein sequence ID" value="QQP41960.1"/>
    <property type="molecule type" value="Genomic_DNA"/>
</dbReference>
<comment type="catalytic activity">
    <reaction evidence="7 8">
        <text>hydrogencarbonate + H(+) = CO2 + H2O</text>
        <dbReference type="Rhea" id="RHEA:10748"/>
        <dbReference type="ChEBI" id="CHEBI:15377"/>
        <dbReference type="ChEBI" id="CHEBI:15378"/>
        <dbReference type="ChEBI" id="CHEBI:16526"/>
        <dbReference type="ChEBI" id="CHEBI:17544"/>
        <dbReference type="EC" id="4.2.1.1"/>
    </reaction>
</comment>
<comment type="cofactor">
    <cofactor evidence="8">
        <name>Zn(2+)</name>
        <dbReference type="ChEBI" id="CHEBI:29105"/>
    </cofactor>
</comment>
<dbReference type="PANTHER" id="PTHR18952:SF265">
    <property type="entry name" value="CARBONIC ANHYDRASE"/>
    <property type="match status" value="1"/>
</dbReference>
<dbReference type="EC" id="4.2.1.1" evidence="3 8"/>
<dbReference type="OrthoDB" id="429145at2759"/>
<feature type="domain" description="Alpha-carbonic anhydrase" evidence="9">
    <location>
        <begin position="1"/>
        <end position="170"/>
    </location>
</feature>
<evidence type="ECO:0000256" key="2">
    <source>
        <dbReference type="ARBA" id="ARBA00010718"/>
    </source>
</evidence>
<organism evidence="10 11">
    <name type="scientific">Caligus rogercresseyi</name>
    <name type="common">Sea louse</name>
    <dbReference type="NCBI Taxonomy" id="217165"/>
    <lineage>
        <taxon>Eukaryota</taxon>
        <taxon>Metazoa</taxon>
        <taxon>Ecdysozoa</taxon>
        <taxon>Arthropoda</taxon>
        <taxon>Crustacea</taxon>
        <taxon>Multicrustacea</taxon>
        <taxon>Hexanauplia</taxon>
        <taxon>Copepoda</taxon>
        <taxon>Siphonostomatoida</taxon>
        <taxon>Caligidae</taxon>
        <taxon>Caligus</taxon>
    </lineage>
</organism>
<keyword evidence="6 8" id="KW-0456">Lyase</keyword>
<dbReference type="GO" id="GO:0004089">
    <property type="term" value="F:carbonate dehydratase activity"/>
    <property type="evidence" value="ECO:0007669"/>
    <property type="project" value="UniProtKB-UniRule"/>
</dbReference>
<dbReference type="InterPro" id="IPR023561">
    <property type="entry name" value="Carbonic_anhydrase_a-class"/>
</dbReference>
<evidence type="ECO:0000256" key="7">
    <source>
        <dbReference type="ARBA" id="ARBA00048348"/>
    </source>
</evidence>
<feature type="non-terminal residue" evidence="10">
    <location>
        <position position="170"/>
    </location>
</feature>
<sequence length="170" mass="18695">ASYDPFVYINYEMVPTKYSLLNNGHTAKMSPTINPPSAPTVEGGGLGSAFQFAQLHFHWGDESQVGSEHLLGGKAYPLEMHLVHFNKKYGDDLAGALGRGRGAFDTLAVLGVLFQVSEEDNPDLNPIEPMSNTDIRGFPLFQLLPGRGQSFYRYMGSLTTPLCNQIVIWT</sequence>
<evidence type="ECO:0000256" key="4">
    <source>
        <dbReference type="ARBA" id="ARBA00022723"/>
    </source>
</evidence>
<dbReference type="PROSITE" id="PS51144">
    <property type="entry name" value="ALPHA_CA_2"/>
    <property type="match status" value="1"/>
</dbReference>
<evidence type="ECO:0000256" key="8">
    <source>
        <dbReference type="RuleBase" id="RU367011"/>
    </source>
</evidence>
<dbReference type="InterPro" id="IPR036398">
    <property type="entry name" value="CA_dom_sf"/>
</dbReference>
<evidence type="ECO:0000256" key="1">
    <source>
        <dbReference type="ARBA" id="ARBA00002904"/>
    </source>
</evidence>
<keyword evidence="4 8" id="KW-0479">Metal-binding</keyword>
<dbReference type="Proteomes" id="UP000595437">
    <property type="component" value="Chromosome 11"/>
</dbReference>
<gene>
    <name evidence="10" type="ORF">FKW44_016481</name>
</gene>
<dbReference type="SMART" id="SM01057">
    <property type="entry name" value="Carb_anhydrase"/>
    <property type="match status" value="1"/>
</dbReference>
<dbReference type="Gene3D" id="3.10.200.10">
    <property type="entry name" value="Alpha carbonic anhydrase"/>
    <property type="match status" value="1"/>
</dbReference>
<accession>A0A7T8H1V3</accession>
<dbReference type="AlphaFoldDB" id="A0A7T8H1V3"/>
<name>A0A7T8H1V3_CALRO</name>
<keyword evidence="11" id="KW-1185">Reference proteome</keyword>
<evidence type="ECO:0000256" key="6">
    <source>
        <dbReference type="ARBA" id="ARBA00023239"/>
    </source>
</evidence>
<comment type="function">
    <text evidence="1 8">Reversible hydration of carbon dioxide.</text>
</comment>
<proteinExistence type="inferred from homology"/>
<evidence type="ECO:0000313" key="10">
    <source>
        <dbReference type="EMBL" id="QQP41960.1"/>
    </source>
</evidence>